<feature type="binding site" evidence="1">
    <location>
        <position position="224"/>
    </location>
    <ligand>
        <name>Mg(2+)</name>
        <dbReference type="ChEBI" id="CHEBI:18420"/>
        <label>5</label>
    </ligand>
</feature>
<evidence type="ECO:0000259" key="2">
    <source>
        <dbReference type="Pfam" id="PF00586"/>
    </source>
</evidence>
<dbReference type="RefSeq" id="WP_029720812.1">
    <property type="nucleotide sequence ID" value="NZ_JAJUIW010000001.1"/>
</dbReference>
<feature type="binding site" evidence="1">
    <location>
        <position position="57"/>
    </location>
    <ligand>
        <name>Mg(2+)</name>
        <dbReference type="ChEBI" id="CHEBI:18420"/>
        <label>2</label>
    </ligand>
</feature>
<feature type="binding site" evidence="1">
    <location>
        <position position="86"/>
    </location>
    <ligand>
        <name>Mg(2+)</name>
        <dbReference type="ChEBI" id="CHEBI:18420"/>
        <label>3</label>
    </ligand>
</feature>
<dbReference type="EMBL" id="JNVU01000048">
    <property type="protein sequence ID" value="KEI43017.1"/>
    <property type="molecule type" value="Genomic_DNA"/>
</dbReference>
<comment type="caution">
    <text evidence="3">The sequence shown here is derived from an EMBL/GenBank/DDBJ whole genome shotgun (WGS) entry which is preliminary data.</text>
</comment>
<feature type="binding site" evidence="1">
    <location>
        <position position="64"/>
    </location>
    <ligand>
        <name>substrate</name>
    </ligand>
</feature>
<gene>
    <name evidence="1" type="primary">thiL</name>
    <name evidence="3" type="ORF">GU90_17950</name>
</gene>
<dbReference type="UniPathway" id="UPA00060">
    <property type="reaction ID" value="UER00142"/>
</dbReference>
<feature type="binding site" evidence="1">
    <location>
        <position position="56"/>
    </location>
    <ligand>
        <name>Mg(2+)</name>
        <dbReference type="ChEBI" id="CHEBI:18420"/>
        <label>1</label>
    </ligand>
</feature>
<dbReference type="InterPro" id="IPR036676">
    <property type="entry name" value="PurM-like_C_sf"/>
</dbReference>
<feature type="binding site" evidence="1">
    <location>
        <position position="134"/>
    </location>
    <ligand>
        <name>Mg(2+)</name>
        <dbReference type="ChEBI" id="CHEBI:18420"/>
        <label>1</label>
    </ligand>
</feature>
<dbReference type="CDD" id="cd02194">
    <property type="entry name" value="ThiL"/>
    <property type="match status" value="1"/>
</dbReference>
<comment type="caution">
    <text evidence="1">Lacks conserved residue(s) required for the propagation of feature annotation.</text>
</comment>
<dbReference type="InterPro" id="IPR006283">
    <property type="entry name" value="ThiL-like"/>
</dbReference>
<protein>
    <recommendedName>
        <fullName evidence="1">Thiamine-monophosphate kinase</fullName>
        <shortName evidence="1">TMP kinase</shortName>
        <shortName evidence="1">Thiamine-phosphate kinase</shortName>
        <ecNumber evidence="1">2.7.4.16</ecNumber>
    </recommendedName>
</protein>
<feature type="binding site" evidence="1">
    <location>
        <position position="317"/>
    </location>
    <ligand>
        <name>substrate</name>
    </ligand>
</feature>
<feature type="binding site" evidence="1">
    <location>
        <position position="55"/>
    </location>
    <ligand>
        <name>Mg(2+)</name>
        <dbReference type="ChEBI" id="CHEBI:18420"/>
        <label>4</label>
    </ligand>
</feature>
<dbReference type="InterPro" id="IPR016188">
    <property type="entry name" value="PurM-like_N"/>
</dbReference>
<dbReference type="GO" id="GO:0005524">
    <property type="term" value="F:ATP binding"/>
    <property type="evidence" value="ECO:0007669"/>
    <property type="project" value="UniProtKB-UniRule"/>
</dbReference>
<accession>A0A073AVA3</accession>
<evidence type="ECO:0000313" key="3">
    <source>
        <dbReference type="EMBL" id="KEI43017.1"/>
    </source>
</evidence>
<comment type="miscellaneous">
    <text evidence="1">Reaction mechanism of ThiL seems to utilize a direct, inline transfer of the gamma-phosphate of ATP to TMP rather than a phosphorylated enzyme intermediate.</text>
</comment>
<dbReference type="Gene3D" id="3.30.1330.10">
    <property type="entry name" value="PurM-like, N-terminal domain"/>
    <property type="match status" value="1"/>
</dbReference>
<comment type="function">
    <text evidence="1">Catalyzes the ATP-dependent phosphorylation of thiamine-monophosphate (TMP) to form thiamine-pyrophosphate (TPP), the active form of vitamin B1.</text>
</comment>
<dbReference type="EC" id="2.7.4.16" evidence="1"/>
<dbReference type="GO" id="GO:0000287">
    <property type="term" value="F:magnesium ion binding"/>
    <property type="evidence" value="ECO:0007669"/>
    <property type="project" value="UniProtKB-UniRule"/>
</dbReference>
<keyword evidence="4" id="KW-1185">Reference proteome</keyword>
<feature type="binding site" evidence="1">
    <location>
        <position position="41"/>
    </location>
    <ligand>
        <name>Mg(2+)</name>
        <dbReference type="ChEBI" id="CHEBI:18420"/>
        <label>3</label>
    </ligand>
</feature>
<name>A0A073AVA3_9PSEU</name>
<dbReference type="STRING" id="28042.GU90_17950"/>
<sequence length="321" mass="32770">MAAQTPRDEETVSQVGEFGLIDRVTSGREQSPGTLIGPGDDAAVVAAPDGRVVATTDVLVEQVHFRFDWSSPHQVGRKAVAVNLSDVAAMGAVPTGVLVGLSCPPDLSSSVVDELAEGMWEEAGRAGISLVGGDMVSSPVLTISVTALGDLQGRDPVTRSGARPGDVVAVAGRIGWSAAGLAVLGRGFRSPLSVVGAHRVPEPPYAAGPRAAAGGATSMIDTSDGLLAELGHIADASAVSIDVRTEMLEVPQRLSEVASALGADARHWVLTGGEDQALAATFPAGRPLPEGWRQIGVVGEGSGVTVDGAVYEGPGGWQHWR</sequence>
<keyword evidence="1" id="KW-0067">ATP-binding</keyword>
<dbReference type="NCBIfam" id="NF004351">
    <property type="entry name" value="PRK05731.1-4"/>
    <property type="match status" value="1"/>
</dbReference>
<feature type="binding site" evidence="1">
    <location>
        <begin position="133"/>
        <end position="134"/>
    </location>
    <ligand>
        <name>ATP</name>
        <dbReference type="ChEBI" id="CHEBI:30616"/>
    </ligand>
</feature>
<dbReference type="SUPFAM" id="SSF55326">
    <property type="entry name" value="PurM N-terminal domain-like"/>
    <property type="match status" value="1"/>
</dbReference>
<dbReference type="HAMAP" id="MF_02128">
    <property type="entry name" value="TMP_kinase"/>
    <property type="match status" value="1"/>
</dbReference>
<dbReference type="AlphaFoldDB" id="A0A073AVA3"/>
<feature type="binding site" evidence="1">
    <location>
        <position position="274"/>
    </location>
    <ligand>
        <name>substrate</name>
    </ligand>
</feature>
<dbReference type="PANTHER" id="PTHR30270:SF0">
    <property type="entry name" value="THIAMINE-MONOPHOSPHATE KINASE"/>
    <property type="match status" value="1"/>
</dbReference>
<dbReference type="GO" id="GO:0009030">
    <property type="term" value="F:thiamine-phosphate kinase activity"/>
    <property type="evidence" value="ECO:0007669"/>
    <property type="project" value="UniProtKB-UniRule"/>
</dbReference>
<dbReference type="SUPFAM" id="SSF56042">
    <property type="entry name" value="PurM C-terminal domain-like"/>
    <property type="match status" value="1"/>
</dbReference>
<reference evidence="3 4" key="1">
    <citation type="submission" date="2014-06" db="EMBL/GenBank/DDBJ databases">
        <title>Saccharopolyspora rectivirgula DSM-43113 Genome sequencing.</title>
        <authorList>
            <person name="Barrera C."/>
            <person name="Millon L."/>
            <person name="Rognon B."/>
            <person name="Zaugg C."/>
            <person name="Monod M."/>
        </authorList>
    </citation>
    <scope>NUCLEOTIDE SEQUENCE [LARGE SCALE GENOMIC DNA]</scope>
    <source>
        <strain evidence="3 4">DSM 43113</strain>
    </source>
</reference>
<feature type="binding site" evidence="1">
    <location>
        <position position="223"/>
    </location>
    <ligand>
        <name>ATP</name>
        <dbReference type="ChEBI" id="CHEBI:30616"/>
    </ligand>
</feature>
<keyword evidence="1" id="KW-0460">Magnesium</keyword>
<keyword evidence="1" id="KW-0784">Thiamine biosynthesis</keyword>
<dbReference type="Proteomes" id="UP000031419">
    <property type="component" value="Unassembled WGS sequence"/>
</dbReference>
<dbReference type="GO" id="GO:0009228">
    <property type="term" value="P:thiamine biosynthetic process"/>
    <property type="evidence" value="ECO:0007669"/>
    <property type="project" value="UniProtKB-KW"/>
</dbReference>
<keyword evidence="1" id="KW-0547">Nucleotide-binding</keyword>
<evidence type="ECO:0000313" key="4">
    <source>
        <dbReference type="Proteomes" id="UP000031419"/>
    </source>
</evidence>
<dbReference type="GO" id="GO:0009229">
    <property type="term" value="P:thiamine diphosphate biosynthetic process"/>
    <property type="evidence" value="ECO:0007669"/>
    <property type="project" value="UniProtKB-UniRule"/>
</dbReference>
<dbReference type="NCBIfam" id="TIGR01379">
    <property type="entry name" value="thiL"/>
    <property type="match status" value="1"/>
</dbReference>
<keyword evidence="1" id="KW-0479">Metal-binding</keyword>
<feature type="binding site" evidence="1">
    <location>
        <position position="41"/>
    </location>
    <ligand>
        <name>Mg(2+)</name>
        <dbReference type="ChEBI" id="CHEBI:18420"/>
        <label>4</label>
    </ligand>
</feature>
<feature type="domain" description="PurM-like N-terminal" evidence="2">
    <location>
        <begin position="39"/>
        <end position="149"/>
    </location>
</feature>
<feature type="binding site" evidence="1">
    <location>
        <position position="86"/>
    </location>
    <ligand>
        <name>Mg(2+)</name>
        <dbReference type="ChEBI" id="CHEBI:18420"/>
        <label>2</label>
    </ligand>
</feature>
<dbReference type="PANTHER" id="PTHR30270">
    <property type="entry name" value="THIAMINE-MONOPHOSPHATE KINASE"/>
    <property type="match status" value="1"/>
</dbReference>
<dbReference type="eggNOG" id="COG0611">
    <property type="taxonomic scope" value="Bacteria"/>
</dbReference>
<dbReference type="Gene3D" id="3.90.650.10">
    <property type="entry name" value="PurM-like C-terminal domain"/>
    <property type="match status" value="1"/>
</dbReference>
<dbReference type="PIRSF" id="PIRSF005303">
    <property type="entry name" value="Thiam_monoph_kin"/>
    <property type="match status" value="1"/>
</dbReference>
<feature type="binding site" evidence="1">
    <location>
        <position position="57"/>
    </location>
    <ligand>
        <name>Mg(2+)</name>
        <dbReference type="ChEBI" id="CHEBI:18420"/>
        <label>1</label>
    </ligand>
</feature>
<feature type="binding site" evidence="1">
    <location>
        <position position="159"/>
    </location>
    <ligand>
        <name>ATP</name>
        <dbReference type="ChEBI" id="CHEBI:30616"/>
    </ligand>
</feature>
<evidence type="ECO:0000256" key="1">
    <source>
        <dbReference type="HAMAP-Rule" id="MF_02128"/>
    </source>
</evidence>
<feature type="binding site" evidence="1">
    <location>
        <position position="86"/>
    </location>
    <ligand>
        <name>Mg(2+)</name>
        <dbReference type="ChEBI" id="CHEBI:18420"/>
        <label>4</label>
    </ligand>
</feature>
<feature type="binding site" evidence="1">
    <location>
        <position position="221"/>
    </location>
    <ligand>
        <name>Mg(2+)</name>
        <dbReference type="ChEBI" id="CHEBI:18420"/>
        <label>3</label>
    </ligand>
</feature>
<comment type="pathway">
    <text evidence="1">Cofactor biosynthesis; thiamine diphosphate biosynthesis; thiamine diphosphate from thiamine phosphate: step 1/1.</text>
</comment>
<proteinExistence type="inferred from homology"/>
<comment type="catalytic activity">
    <reaction evidence="1">
        <text>thiamine phosphate + ATP = thiamine diphosphate + ADP</text>
        <dbReference type="Rhea" id="RHEA:15913"/>
        <dbReference type="ChEBI" id="CHEBI:30616"/>
        <dbReference type="ChEBI" id="CHEBI:37575"/>
        <dbReference type="ChEBI" id="CHEBI:58937"/>
        <dbReference type="ChEBI" id="CHEBI:456216"/>
        <dbReference type="EC" id="2.7.4.16"/>
    </reaction>
</comment>
<dbReference type="InterPro" id="IPR036921">
    <property type="entry name" value="PurM-like_N_sf"/>
</dbReference>
<dbReference type="Pfam" id="PF00586">
    <property type="entry name" value="AIRS"/>
    <property type="match status" value="1"/>
</dbReference>
<organism evidence="3 4">
    <name type="scientific">Saccharopolyspora rectivirgula</name>
    <dbReference type="NCBI Taxonomy" id="28042"/>
    <lineage>
        <taxon>Bacteria</taxon>
        <taxon>Bacillati</taxon>
        <taxon>Actinomycetota</taxon>
        <taxon>Actinomycetes</taxon>
        <taxon>Pseudonocardiales</taxon>
        <taxon>Pseudonocardiaceae</taxon>
        <taxon>Saccharopolyspora</taxon>
    </lineage>
</organism>
<comment type="similarity">
    <text evidence="1">Belongs to the thiamine-monophosphate kinase family.</text>
</comment>
<keyword evidence="1 3" id="KW-0418">Kinase</keyword>
<keyword evidence="1" id="KW-0808">Transferase</keyword>